<proteinExistence type="predicted"/>
<accession>A0A6P2I5T1</accession>
<feature type="region of interest" description="Disordered" evidence="1">
    <location>
        <begin position="191"/>
        <end position="236"/>
    </location>
</feature>
<dbReference type="EMBL" id="CABVPL010000005">
    <property type="protein sequence ID" value="VWB24778.1"/>
    <property type="molecule type" value="Genomic_DNA"/>
</dbReference>
<evidence type="ECO:0000313" key="2">
    <source>
        <dbReference type="EMBL" id="VWB24778.1"/>
    </source>
</evidence>
<feature type="compositionally biased region" description="Basic residues" evidence="1">
    <location>
        <begin position="208"/>
        <end position="221"/>
    </location>
</feature>
<dbReference type="Proteomes" id="UP000494222">
    <property type="component" value="Unassembled WGS sequence"/>
</dbReference>
<feature type="compositionally biased region" description="Low complexity" evidence="1">
    <location>
        <begin position="222"/>
        <end position="236"/>
    </location>
</feature>
<feature type="compositionally biased region" description="Basic and acidic residues" evidence="1">
    <location>
        <begin position="191"/>
        <end position="200"/>
    </location>
</feature>
<evidence type="ECO:0000256" key="1">
    <source>
        <dbReference type="SAM" id="MobiDB-lite"/>
    </source>
</evidence>
<protein>
    <submittedName>
        <fullName evidence="2">Uncharacterized protein</fullName>
    </submittedName>
</protein>
<dbReference type="AlphaFoldDB" id="A0A6P2I5T1"/>
<feature type="compositionally biased region" description="Pro residues" evidence="1">
    <location>
        <begin position="1"/>
        <end position="10"/>
    </location>
</feature>
<sequence>MHDEPAPVPGARPARAADALQRGAQACVQRAPRGIAGLERHPPVGRLRADRAHQRKLARDFVAHVRLRLGFGHAVGQQFIRILAAMREPQRNAREPAHHRGRQRTLAVHGEDHGRVEAAGEQPVDHVEIRDRIAARIGVLDPRRIVGPHVVDHRQMVRQRGAGARRQQREPAAVAALLQRTQRGRRHQHVAEAVEPHAQDASRTLPRGTHRRPHRPWRRAASRATMSAAASRRSTT</sequence>
<name>A0A6P2I5T1_9BURK</name>
<reference evidence="2 3" key="1">
    <citation type="submission" date="2019-09" db="EMBL/GenBank/DDBJ databases">
        <authorList>
            <person name="Depoorter E."/>
        </authorList>
    </citation>
    <scope>NUCLEOTIDE SEQUENCE [LARGE SCALE GENOMIC DNA]</scope>
    <source>
        <strain evidence="2">LMG 24064</strain>
    </source>
</reference>
<evidence type="ECO:0000313" key="3">
    <source>
        <dbReference type="Proteomes" id="UP000494222"/>
    </source>
</evidence>
<feature type="region of interest" description="Disordered" evidence="1">
    <location>
        <begin position="1"/>
        <end position="22"/>
    </location>
</feature>
<gene>
    <name evidence="2" type="ORF">BLA24064_01004</name>
</gene>
<organism evidence="2 3">
    <name type="scientific">Burkholderia latens</name>
    <dbReference type="NCBI Taxonomy" id="488446"/>
    <lineage>
        <taxon>Bacteria</taxon>
        <taxon>Pseudomonadati</taxon>
        <taxon>Pseudomonadota</taxon>
        <taxon>Betaproteobacteria</taxon>
        <taxon>Burkholderiales</taxon>
        <taxon>Burkholderiaceae</taxon>
        <taxon>Burkholderia</taxon>
        <taxon>Burkholderia cepacia complex</taxon>
    </lineage>
</organism>